<evidence type="ECO:0008006" key="4">
    <source>
        <dbReference type="Google" id="ProtNLM"/>
    </source>
</evidence>
<evidence type="ECO:0000313" key="2">
    <source>
        <dbReference type="EMBL" id="KAH8033802.1"/>
    </source>
</evidence>
<keyword evidence="3" id="KW-1185">Reference proteome</keyword>
<dbReference type="VEuPathDB" id="VectorBase:LOC119160893"/>
<proteinExistence type="predicted"/>
<dbReference type="Proteomes" id="UP000821866">
    <property type="component" value="Chromosome 2"/>
</dbReference>
<protein>
    <recommendedName>
        <fullName evidence="4">PWI domain-containing protein</fullName>
    </recommendedName>
</protein>
<organism evidence="2 3">
    <name type="scientific">Rhipicephalus microplus</name>
    <name type="common">Cattle tick</name>
    <name type="synonym">Boophilus microplus</name>
    <dbReference type="NCBI Taxonomy" id="6941"/>
    <lineage>
        <taxon>Eukaryota</taxon>
        <taxon>Metazoa</taxon>
        <taxon>Ecdysozoa</taxon>
        <taxon>Arthropoda</taxon>
        <taxon>Chelicerata</taxon>
        <taxon>Arachnida</taxon>
        <taxon>Acari</taxon>
        <taxon>Parasitiformes</taxon>
        <taxon>Ixodida</taxon>
        <taxon>Ixodoidea</taxon>
        <taxon>Ixodidae</taxon>
        <taxon>Rhipicephalinae</taxon>
        <taxon>Rhipicephalus</taxon>
        <taxon>Boophilus</taxon>
    </lineage>
</organism>
<dbReference type="AlphaFoldDB" id="A0A9J6EHK9"/>
<dbReference type="EMBL" id="JABSTU010000004">
    <property type="protein sequence ID" value="KAH8033802.1"/>
    <property type="molecule type" value="Genomic_DNA"/>
</dbReference>
<reference evidence="2" key="1">
    <citation type="journal article" date="2020" name="Cell">
        <title>Large-Scale Comparative Analyses of Tick Genomes Elucidate Their Genetic Diversity and Vector Capacities.</title>
        <authorList>
            <consortium name="Tick Genome and Microbiome Consortium (TIGMIC)"/>
            <person name="Jia N."/>
            <person name="Wang J."/>
            <person name="Shi W."/>
            <person name="Du L."/>
            <person name="Sun Y."/>
            <person name="Zhan W."/>
            <person name="Jiang J.F."/>
            <person name="Wang Q."/>
            <person name="Zhang B."/>
            <person name="Ji P."/>
            <person name="Bell-Sakyi L."/>
            <person name="Cui X.M."/>
            <person name="Yuan T.T."/>
            <person name="Jiang B.G."/>
            <person name="Yang W.F."/>
            <person name="Lam T.T."/>
            <person name="Chang Q.C."/>
            <person name="Ding S.J."/>
            <person name="Wang X.J."/>
            <person name="Zhu J.G."/>
            <person name="Ruan X.D."/>
            <person name="Zhao L."/>
            <person name="Wei J.T."/>
            <person name="Ye R.Z."/>
            <person name="Que T.C."/>
            <person name="Du C.H."/>
            <person name="Zhou Y.H."/>
            <person name="Cheng J.X."/>
            <person name="Dai P.F."/>
            <person name="Guo W.B."/>
            <person name="Han X.H."/>
            <person name="Huang E.J."/>
            <person name="Li L.F."/>
            <person name="Wei W."/>
            <person name="Gao Y.C."/>
            <person name="Liu J.Z."/>
            <person name="Shao H.Z."/>
            <person name="Wang X."/>
            <person name="Wang C.C."/>
            <person name="Yang T.C."/>
            <person name="Huo Q.B."/>
            <person name="Li W."/>
            <person name="Chen H.Y."/>
            <person name="Chen S.E."/>
            <person name="Zhou L.G."/>
            <person name="Ni X.B."/>
            <person name="Tian J.H."/>
            <person name="Sheng Y."/>
            <person name="Liu T."/>
            <person name="Pan Y.S."/>
            <person name="Xia L.Y."/>
            <person name="Li J."/>
            <person name="Zhao F."/>
            <person name="Cao W.C."/>
        </authorList>
    </citation>
    <scope>NUCLEOTIDE SEQUENCE</scope>
    <source>
        <strain evidence="2">Rmic-2018</strain>
    </source>
</reference>
<evidence type="ECO:0000256" key="1">
    <source>
        <dbReference type="SAM" id="MobiDB-lite"/>
    </source>
</evidence>
<evidence type="ECO:0000313" key="3">
    <source>
        <dbReference type="Proteomes" id="UP000821866"/>
    </source>
</evidence>
<sequence>MAGVEQWVSDQLHSILGLSDRYVAQFLVNMAQKSSSRQDLVEKIRDTGTISVNDDVIGFMGQLWDKVPHQERREKPARVRERAMQELLEENAKYTLLPDSDDEAPSTTAKKGVGRATLGGGTAGPLDNGLGRVGVDEQQRSRSSLVVRKMLPTA</sequence>
<gene>
    <name evidence="2" type="ORF">HPB51_016257</name>
</gene>
<comment type="caution">
    <text evidence="2">The sequence shown here is derived from an EMBL/GenBank/DDBJ whole genome shotgun (WGS) entry which is preliminary data.</text>
</comment>
<feature type="region of interest" description="Disordered" evidence="1">
    <location>
        <begin position="97"/>
        <end position="154"/>
    </location>
</feature>
<reference evidence="2" key="2">
    <citation type="submission" date="2021-09" db="EMBL/GenBank/DDBJ databases">
        <authorList>
            <person name="Jia N."/>
            <person name="Wang J."/>
            <person name="Shi W."/>
            <person name="Du L."/>
            <person name="Sun Y."/>
            <person name="Zhan W."/>
            <person name="Jiang J."/>
            <person name="Wang Q."/>
            <person name="Zhang B."/>
            <person name="Ji P."/>
            <person name="Sakyi L.B."/>
            <person name="Cui X."/>
            <person name="Yuan T."/>
            <person name="Jiang B."/>
            <person name="Yang W."/>
            <person name="Lam T.T.-Y."/>
            <person name="Chang Q."/>
            <person name="Ding S."/>
            <person name="Wang X."/>
            <person name="Zhu J."/>
            <person name="Ruan X."/>
            <person name="Zhao L."/>
            <person name="Wei J."/>
            <person name="Que T."/>
            <person name="Du C."/>
            <person name="Cheng J."/>
            <person name="Dai P."/>
            <person name="Han X."/>
            <person name="Huang E."/>
            <person name="Gao Y."/>
            <person name="Liu J."/>
            <person name="Shao H."/>
            <person name="Ye R."/>
            <person name="Li L."/>
            <person name="Wei W."/>
            <person name="Wang X."/>
            <person name="Wang C."/>
            <person name="Huo Q."/>
            <person name="Li W."/>
            <person name="Guo W."/>
            <person name="Chen H."/>
            <person name="Chen S."/>
            <person name="Zhou L."/>
            <person name="Zhou L."/>
            <person name="Ni X."/>
            <person name="Tian J."/>
            <person name="Zhou Y."/>
            <person name="Sheng Y."/>
            <person name="Liu T."/>
            <person name="Pan Y."/>
            <person name="Xia L."/>
            <person name="Li J."/>
            <person name="Zhao F."/>
            <person name="Cao W."/>
        </authorList>
    </citation>
    <scope>NUCLEOTIDE SEQUENCE</scope>
    <source>
        <strain evidence="2">Rmic-2018</strain>
        <tissue evidence="2">Larvae</tissue>
    </source>
</reference>
<accession>A0A9J6EHK9</accession>
<name>A0A9J6EHK9_RHIMP</name>